<dbReference type="SMART" id="SM00545">
    <property type="entry name" value="JmjN"/>
    <property type="match status" value="1"/>
</dbReference>
<keyword evidence="2" id="KW-0408">Iron</keyword>
<feature type="domain" description="JmjC" evidence="5">
    <location>
        <begin position="279"/>
        <end position="447"/>
    </location>
</feature>
<evidence type="ECO:0000259" key="4">
    <source>
        <dbReference type="PROSITE" id="PS51183"/>
    </source>
</evidence>
<dbReference type="PANTHER" id="PTHR10694:SF33">
    <property type="entry name" value="LYSINE-SPECIFIC DEMETHYLASE 5"/>
    <property type="match status" value="1"/>
</dbReference>
<dbReference type="EMBL" id="KV784355">
    <property type="protein sequence ID" value="OEU19345.1"/>
    <property type="molecule type" value="Genomic_DNA"/>
</dbReference>
<dbReference type="OrthoDB" id="1678912at2759"/>
<dbReference type="Pfam" id="PF02928">
    <property type="entry name" value="zf-C5HC2"/>
    <property type="match status" value="1"/>
</dbReference>
<protein>
    <submittedName>
        <fullName evidence="6">JmjC-domain-containing protein</fullName>
    </submittedName>
</protein>
<feature type="compositionally biased region" description="Low complexity" evidence="3">
    <location>
        <begin position="18"/>
        <end position="36"/>
    </location>
</feature>
<keyword evidence="1" id="KW-0479">Metal-binding</keyword>
<dbReference type="GO" id="GO:0005634">
    <property type="term" value="C:nucleus"/>
    <property type="evidence" value="ECO:0007669"/>
    <property type="project" value="TreeGrafter"/>
</dbReference>
<dbReference type="GO" id="GO:0141052">
    <property type="term" value="F:histone H3 demethylase activity"/>
    <property type="evidence" value="ECO:0007669"/>
    <property type="project" value="UniProtKB-ARBA"/>
</dbReference>
<reference evidence="6 7" key="1">
    <citation type="submission" date="2016-09" db="EMBL/GenBank/DDBJ databases">
        <title>Extensive genetic diversity and differential bi-allelic expression allows diatom success in the polar Southern Ocean.</title>
        <authorList>
            <consortium name="DOE Joint Genome Institute"/>
            <person name="Mock T."/>
            <person name="Otillar R.P."/>
            <person name="Strauss J."/>
            <person name="Dupont C."/>
            <person name="Frickenhaus S."/>
            <person name="Maumus F."/>
            <person name="Mcmullan M."/>
            <person name="Sanges R."/>
            <person name="Schmutz J."/>
            <person name="Toseland A."/>
            <person name="Valas R."/>
            <person name="Veluchamy A."/>
            <person name="Ward B.J."/>
            <person name="Allen A."/>
            <person name="Barry K."/>
            <person name="Falciatore A."/>
            <person name="Ferrante M."/>
            <person name="Fortunato A.E."/>
            <person name="Gloeckner G."/>
            <person name="Gruber A."/>
            <person name="Hipkin R."/>
            <person name="Janech M."/>
            <person name="Kroth P."/>
            <person name="Leese F."/>
            <person name="Lindquist E."/>
            <person name="Lyon B.R."/>
            <person name="Martin J."/>
            <person name="Mayer C."/>
            <person name="Parker M."/>
            <person name="Quesneville H."/>
            <person name="Raymond J."/>
            <person name="Uhlig C."/>
            <person name="Valentin K.U."/>
            <person name="Worden A.Z."/>
            <person name="Armbrust E.V."/>
            <person name="Bowler C."/>
            <person name="Green B."/>
            <person name="Moulton V."/>
            <person name="Van Oosterhout C."/>
            <person name="Grigoriev I."/>
        </authorList>
    </citation>
    <scope>NUCLEOTIDE SEQUENCE [LARGE SCALE GENOMIC DNA]</scope>
    <source>
        <strain evidence="6 7">CCMP1102</strain>
    </source>
</reference>
<dbReference type="AlphaFoldDB" id="A0A1E7FMP1"/>
<dbReference type="Pfam" id="PF02373">
    <property type="entry name" value="JmjC"/>
    <property type="match status" value="1"/>
</dbReference>
<feature type="compositionally biased region" description="Low complexity" evidence="3">
    <location>
        <begin position="180"/>
        <end position="201"/>
    </location>
</feature>
<dbReference type="InterPro" id="IPR003349">
    <property type="entry name" value="JmjN"/>
</dbReference>
<evidence type="ECO:0000256" key="3">
    <source>
        <dbReference type="SAM" id="MobiDB-lite"/>
    </source>
</evidence>
<dbReference type="PANTHER" id="PTHR10694">
    <property type="entry name" value="LYSINE-SPECIFIC DEMETHYLASE"/>
    <property type="match status" value="1"/>
</dbReference>
<dbReference type="PROSITE" id="PS51183">
    <property type="entry name" value="JMJN"/>
    <property type="match status" value="1"/>
</dbReference>
<dbReference type="SUPFAM" id="SSF51197">
    <property type="entry name" value="Clavaminate synthase-like"/>
    <property type="match status" value="1"/>
</dbReference>
<dbReference type="GO" id="GO:0046872">
    <property type="term" value="F:metal ion binding"/>
    <property type="evidence" value="ECO:0007669"/>
    <property type="project" value="UniProtKB-KW"/>
</dbReference>
<organism evidence="6 7">
    <name type="scientific">Fragilariopsis cylindrus CCMP1102</name>
    <dbReference type="NCBI Taxonomy" id="635003"/>
    <lineage>
        <taxon>Eukaryota</taxon>
        <taxon>Sar</taxon>
        <taxon>Stramenopiles</taxon>
        <taxon>Ochrophyta</taxon>
        <taxon>Bacillariophyta</taxon>
        <taxon>Bacillariophyceae</taxon>
        <taxon>Bacillariophycidae</taxon>
        <taxon>Bacillariales</taxon>
        <taxon>Bacillariaceae</taxon>
        <taxon>Fragilariopsis</taxon>
    </lineage>
</organism>
<evidence type="ECO:0000256" key="2">
    <source>
        <dbReference type="ARBA" id="ARBA00023004"/>
    </source>
</evidence>
<dbReference type="InterPro" id="IPR004198">
    <property type="entry name" value="Znf_C5HC2"/>
</dbReference>
<evidence type="ECO:0000313" key="6">
    <source>
        <dbReference type="EMBL" id="OEU19345.1"/>
    </source>
</evidence>
<sequence length="711" mass="81243">MSTTNTRGRANKRRRQHNQSSSSSSSSQPNNKNTSSFTNEVRTQNRSKLAVANKIDVPWGPVFYPSVEDMEGSPLDYINKIRPIAQRYGICKIVPPQGWKEKDFFAAKMETPPKFSTKLQYLHRIHEGISFGDGEEYNPGSYQRYASKFTKEYKNKQYPDHDLLVQQNNNNSKKSEDDSTTMNETSTSATTSATMTAGEEAASIDEEDHRRFIPENLEQDYWDVVENKTREFRVEYGNDVDTEEFGSGFPLSERGRAVHGTLDPGKAKLPDPKFATEDYFKESWWNLNNIPWTPDSVLRHVKVGINGINVPWMYYGSLFTTFCWHNEDNYLYSINYHHKGAPKQWYGVPGTKKDASGLESVFKRYLSMKMRDVPDLLHHITTQFSPRLLQEAQVPISKLLQHEGEYIVTFPRAFHGGFSMGPNIGEAVNFATHDWIAHGSDANERYRSFARPAVFSHDRLTFTMAHHLNEQKSYKNCKLLLQEVERVVNEELQLRQKLLTQGVRDVSDSIQLPPNRLDQLDEDSADYDDKRLCHACKHICFFSAVACECSRSKVSCLRHSHYMCRCPFERRYLMVWSPEEELTQTCELVKERCAELKPKDADDDYNEVVFGCSENELLEPLPPIAVGVEQDLKNHKGDVMNIDPYVPLQKDSLQSNEGLSSLNQRRASMVEVSVDGDSDRQEIVVVDGSDDSDDEVEVIAVIGGNKSLKAE</sequence>
<dbReference type="KEGG" id="fcy:FRACYDRAFT_206463"/>
<dbReference type="Proteomes" id="UP000095751">
    <property type="component" value="Unassembled WGS sequence"/>
</dbReference>
<dbReference type="GO" id="GO:0000785">
    <property type="term" value="C:chromatin"/>
    <property type="evidence" value="ECO:0007669"/>
    <property type="project" value="TreeGrafter"/>
</dbReference>
<evidence type="ECO:0000256" key="1">
    <source>
        <dbReference type="ARBA" id="ARBA00022723"/>
    </source>
</evidence>
<accession>A0A1E7FMP1</accession>
<dbReference type="PROSITE" id="PS51184">
    <property type="entry name" value="JMJC"/>
    <property type="match status" value="1"/>
</dbReference>
<name>A0A1E7FMP1_9STRA</name>
<dbReference type="InterPro" id="IPR003347">
    <property type="entry name" value="JmjC_dom"/>
</dbReference>
<evidence type="ECO:0000259" key="5">
    <source>
        <dbReference type="PROSITE" id="PS51184"/>
    </source>
</evidence>
<dbReference type="InParanoid" id="A0A1E7FMP1"/>
<keyword evidence="7" id="KW-1185">Reference proteome</keyword>
<dbReference type="GO" id="GO:0010468">
    <property type="term" value="P:regulation of gene expression"/>
    <property type="evidence" value="ECO:0007669"/>
    <property type="project" value="TreeGrafter"/>
</dbReference>
<dbReference type="Pfam" id="PF02375">
    <property type="entry name" value="JmjN"/>
    <property type="match status" value="1"/>
</dbReference>
<dbReference type="SMART" id="SM00558">
    <property type="entry name" value="JmjC"/>
    <property type="match status" value="1"/>
</dbReference>
<feature type="domain" description="JmjN" evidence="4">
    <location>
        <begin position="60"/>
        <end position="102"/>
    </location>
</feature>
<gene>
    <name evidence="6" type="ORF">FRACYDRAFT_206463</name>
</gene>
<feature type="region of interest" description="Disordered" evidence="3">
    <location>
        <begin position="1"/>
        <end position="44"/>
    </location>
</feature>
<dbReference type="Gene3D" id="2.60.120.650">
    <property type="entry name" value="Cupin"/>
    <property type="match status" value="1"/>
</dbReference>
<proteinExistence type="predicted"/>
<feature type="region of interest" description="Disordered" evidence="3">
    <location>
        <begin position="167"/>
        <end position="209"/>
    </location>
</feature>
<evidence type="ECO:0000313" key="7">
    <source>
        <dbReference type="Proteomes" id="UP000095751"/>
    </source>
</evidence>